<reference evidence="12 13" key="1">
    <citation type="submission" date="2019-02" db="EMBL/GenBank/DDBJ databases">
        <title>Deep-cultivation of Planctomycetes and their phenomic and genomic characterization uncovers novel biology.</title>
        <authorList>
            <person name="Wiegand S."/>
            <person name="Jogler M."/>
            <person name="Boedeker C."/>
            <person name="Pinto D."/>
            <person name="Vollmers J."/>
            <person name="Rivas-Marin E."/>
            <person name="Kohn T."/>
            <person name="Peeters S.H."/>
            <person name="Heuer A."/>
            <person name="Rast P."/>
            <person name="Oberbeckmann S."/>
            <person name="Bunk B."/>
            <person name="Jeske O."/>
            <person name="Meyerdierks A."/>
            <person name="Storesund J.E."/>
            <person name="Kallscheuer N."/>
            <person name="Luecker S."/>
            <person name="Lage O.M."/>
            <person name="Pohl T."/>
            <person name="Merkel B.J."/>
            <person name="Hornburger P."/>
            <person name="Mueller R.-W."/>
            <person name="Bruemmer F."/>
            <person name="Labrenz M."/>
            <person name="Spormann A.M."/>
            <person name="Op Den Camp H."/>
            <person name="Overmann J."/>
            <person name="Amann R."/>
            <person name="Jetten M.S.M."/>
            <person name="Mascher T."/>
            <person name="Medema M.H."/>
            <person name="Devos D.P."/>
            <person name="Kaster A.-K."/>
            <person name="Ovreas L."/>
            <person name="Rohde M."/>
            <person name="Galperin M.Y."/>
            <person name="Jogler C."/>
        </authorList>
    </citation>
    <scope>NUCLEOTIDE SEQUENCE [LARGE SCALE GENOMIC DNA]</scope>
    <source>
        <strain evidence="12 13">KOR34</strain>
    </source>
</reference>
<name>A0A5C5VGY0_9BACT</name>
<evidence type="ECO:0000256" key="10">
    <source>
        <dbReference type="SAM" id="MobiDB-lite"/>
    </source>
</evidence>
<evidence type="ECO:0000256" key="8">
    <source>
        <dbReference type="ARBA" id="ARBA00022932"/>
    </source>
</evidence>
<dbReference type="InterPro" id="IPR050116">
    <property type="entry name" value="DNA_polymerase-Y"/>
</dbReference>
<evidence type="ECO:0000256" key="7">
    <source>
        <dbReference type="ARBA" id="ARBA00022842"/>
    </source>
</evidence>
<dbReference type="AlphaFoldDB" id="A0A5C5VGY0"/>
<organism evidence="12 13">
    <name type="scientific">Posidoniimonas corsicana</name>
    <dbReference type="NCBI Taxonomy" id="1938618"/>
    <lineage>
        <taxon>Bacteria</taxon>
        <taxon>Pseudomonadati</taxon>
        <taxon>Planctomycetota</taxon>
        <taxon>Planctomycetia</taxon>
        <taxon>Pirellulales</taxon>
        <taxon>Lacipirellulaceae</taxon>
        <taxon>Posidoniimonas</taxon>
    </lineage>
</organism>
<dbReference type="RefSeq" id="WP_146564564.1">
    <property type="nucleotide sequence ID" value="NZ_SIHJ01000001.1"/>
</dbReference>
<dbReference type="Gene3D" id="3.40.1170.60">
    <property type="match status" value="1"/>
</dbReference>
<dbReference type="InterPro" id="IPR053848">
    <property type="entry name" value="IMS_HHH_1"/>
</dbReference>
<keyword evidence="4 12" id="KW-0548">Nucleotidyltransferase</keyword>
<dbReference type="Gene3D" id="1.10.150.20">
    <property type="entry name" value="5' to 3' exonuclease, C-terminal subdomain"/>
    <property type="match status" value="1"/>
</dbReference>
<dbReference type="GO" id="GO:0005829">
    <property type="term" value="C:cytosol"/>
    <property type="evidence" value="ECO:0007669"/>
    <property type="project" value="TreeGrafter"/>
</dbReference>
<dbReference type="Proteomes" id="UP000316714">
    <property type="component" value="Unassembled WGS sequence"/>
</dbReference>
<evidence type="ECO:0000313" key="12">
    <source>
        <dbReference type="EMBL" id="TWT37217.1"/>
    </source>
</evidence>
<dbReference type="Pfam" id="PF21999">
    <property type="entry name" value="IMS_HHH_1"/>
    <property type="match status" value="1"/>
</dbReference>
<evidence type="ECO:0000256" key="6">
    <source>
        <dbReference type="ARBA" id="ARBA00022763"/>
    </source>
</evidence>
<evidence type="ECO:0000256" key="5">
    <source>
        <dbReference type="ARBA" id="ARBA00022723"/>
    </source>
</evidence>
<dbReference type="InterPro" id="IPR001126">
    <property type="entry name" value="UmuC"/>
</dbReference>
<dbReference type="Pfam" id="PF11799">
    <property type="entry name" value="IMS_C"/>
    <property type="match status" value="1"/>
</dbReference>
<keyword evidence="3 12" id="KW-0808">Transferase</keyword>
<dbReference type="GO" id="GO:0003887">
    <property type="term" value="F:DNA-directed DNA polymerase activity"/>
    <property type="evidence" value="ECO:0007669"/>
    <property type="project" value="UniProtKB-KW"/>
</dbReference>
<evidence type="ECO:0000256" key="4">
    <source>
        <dbReference type="ARBA" id="ARBA00022695"/>
    </source>
</evidence>
<evidence type="ECO:0000313" key="13">
    <source>
        <dbReference type="Proteomes" id="UP000316714"/>
    </source>
</evidence>
<dbReference type="SUPFAM" id="SSF56672">
    <property type="entry name" value="DNA/RNA polymerases"/>
    <property type="match status" value="1"/>
</dbReference>
<keyword evidence="2" id="KW-0515">Mutator protein</keyword>
<evidence type="ECO:0000256" key="9">
    <source>
        <dbReference type="ARBA" id="ARBA00023204"/>
    </source>
</evidence>
<dbReference type="PANTHER" id="PTHR11076:SF33">
    <property type="entry name" value="DNA POLYMERASE KAPPA"/>
    <property type="match status" value="1"/>
</dbReference>
<dbReference type="GO" id="GO:0006281">
    <property type="term" value="P:DNA repair"/>
    <property type="evidence" value="ECO:0007669"/>
    <property type="project" value="UniProtKB-KW"/>
</dbReference>
<evidence type="ECO:0000259" key="11">
    <source>
        <dbReference type="PROSITE" id="PS50173"/>
    </source>
</evidence>
<gene>
    <name evidence="12" type="primary">dinB_2</name>
    <name evidence="12" type="ORF">KOR34_21640</name>
</gene>
<dbReference type="Gene3D" id="3.30.70.270">
    <property type="match status" value="1"/>
</dbReference>
<evidence type="ECO:0000256" key="1">
    <source>
        <dbReference type="ARBA" id="ARBA00010945"/>
    </source>
</evidence>
<protein>
    <submittedName>
        <fullName evidence="12">DNA polymerase IV</fullName>
        <ecNumber evidence="12">2.7.7.7</ecNumber>
    </submittedName>
</protein>
<feature type="region of interest" description="Disordered" evidence="10">
    <location>
        <begin position="236"/>
        <end position="255"/>
    </location>
</feature>
<evidence type="ECO:0000256" key="2">
    <source>
        <dbReference type="ARBA" id="ARBA00022457"/>
    </source>
</evidence>
<comment type="caution">
    <text evidence="12">The sequence shown here is derived from an EMBL/GenBank/DDBJ whole genome shotgun (WGS) entry which is preliminary data.</text>
</comment>
<dbReference type="GO" id="GO:0003684">
    <property type="term" value="F:damaged DNA binding"/>
    <property type="evidence" value="ECO:0007669"/>
    <property type="project" value="InterPro"/>
</dbReference>
<dbReference type="InterPro" id="IPR043502">
    <property type="entry name" value="DNA/RNA_pol_sf"/>
</dbReference>
<keyword evidence="13" id="KW-1185">Reference proteome</keyword>
<keyword evidence="8" id="KW-0239">DNA-directed DNA polymerase</keyword>
<dbReference type="EC" id="2.7.7.7" evidence="12"/>
<feature type="domain" description="UmuC" evidence="11">
    <location>
        <begin position="6"/>
        <end position="189"/>
    </location>
</feature>
<dbReference type="CDD" id="cd00424">
    <property type="entry name" value="PolY"/>
    <property type="match status" value="1"/>
</dbReference>
<dbReference type="InterPro" id="IPR017961">
    <property type="entry name" value="DNA_pol_Y-fam_little_finger"/>
</dbReference>
<dbReference type="InterPro" id="IPR043128">
    <property type="entry name" value="Rev_trsase/Diguanyl_cyclase"/>
</dbReference>
<keyword evidence="5" id="KW-0479">Metal-binding</keyword>
<accession>A0A5C5VGY0</accession>
<dbReference type="GO" id="GO:0046872">
    <property type="term" value="F:metal ion binding"/>
    <property type="evidence" value="ECO:0007669"/>
    <property type="project" value="UniProtKB-KW"/>
</dbReference>
<keyword evidence="9" id="KW-0234">DNA repair</keyword>
<dbReference type="GO" id="GO:0009432">
    <property type="term" value="P:SOS response"/>
    <property type="evidence" value="ECO:0007669"/>
    <property type="project" value="TreeGrafter"/>
</dbReference>
<comment type="similarity">
    <text evidence="1">Belongs to the DNA polymerase type-Y family.</text>
</comment>
<dbReference type="EMBL" id="SIHJ01000001">
    <property type="protein sequence ID" value="TWT37217.1"/>
    <property type="molecule type" value="Genomic_DNA"/>
</dbReference>
<dbReference type="OrthoDB" id="9808813at2"/>
<dbReference type="FunFam" id="3.40.1170.60:FF:000003">
    <property type="entry name" value="DNA polymerase eta"/>
    <property type="match status" value="1"/>
</dbReference>
<sequence>MATTRWLYLDMNAFFASAEQQLQPALRGKPVAVVPTMTDRTCCIAVSYEARQFGIRTGTNVGQAKQLCPWLRLVEGRHEQYIELHHRIIAAIETVLPIERVWSIDEFACRLSLQHRERAPALEMAGRVKQAVATQVGRHLRCSVGLAPNRFLAKVAAGMRKPDGLTHLGLEDLPDALHPLQLGDLPGIGRGMQRRLEQFGVRTVRQLCATPPETMRMIWRSKVGEQWSRWLRGEDVPDPPTKRGSVGHSHVLPPELRTDTGARAVMTRLLHKAAARLRRLGYAAGRMEVEISQFGDGPAWRVTVKLGGVQDTPTLLKALEAAWECRPRGMQPLKASVTLYGLTAPQSLPLFADHQQAIRASRVMDAVNAELGPTALYFASMHKSRDAAPLRIAFTNIPEVAFEGARDPRPRGGLRRAD</sequence>
<proteinExistence type="inferred from homology"/>
<evidence type="ECO:0000256" key="3">
    <source>
        <dbReference type="ARBA" id="ARBA00022679"/>
    </source>
</evidence>
<keyword evidence="6" id="KW-0227">DNA damage</keyword>
<dbReference type="GO" id="GO:0042276">
    <property type="term" value="P:error-prone translesion synthesis"/>
    <property type="evidence" value="ECO:0007669"/>
    <property type="project" value="TreeGrafter"/>
</dbReference>
<dbReference type="PROSITE" id="PS50173">
    <property type="entry name" value="UMUC"/>
    <property type="match status" value="1"/>
</dbReference>
<dbReference type="Pfam" id="PF00817">
    <property type="entry name" value="IMS"/>
    <property type="match status" value="1"/>
</dbReference>
<dbReference type="PANTHER" id="PTHR11076">
    <property type="entry name" value="DNA REPAIR POLYMERASE UMUC / TRANSFERASE FAMILY MEMBER"/>
    <property type="match status" value="1"/>
</dbReference>
<keyword evidence="7" id="KW-0460">Magnesium</keyword>